<evidence type="ECO:0000259" key="2">
    <source>
        <dbReference type="Pfam" id="PF17389"/>
    </source>
</evidence>
<sequence length="790" mass="87536">MFRKRITLSVIWFCGLILTSLGVSAQQQNTASARWISAEGVNDASAAVLYFRRSVMLSEVPDTLPVRITADNRYRLFVNGNAVGAGPERADINHWRFDKFDLAPYLHSGKNTLAVQVWNWGSLKPVAQFSLQTGLLLEGLNDAAELVNTNAAWKVYQNNDYAFIPVSGREVGGYYAASPGETIYGAGIPQGWQQPGFDDRSWQSAVALRLPVANKGDSAFGVAVGWQLTEHLLPQMEEKPVRFASVRRSSGVEVPTDFISGKTALTIPANTTATLLLDQSHLTNAYTTLNTSRGVGSEVSLTYAESLKYTDGSKGNRNEIKDKTIHGLTDKIYPAGLAEESFQTLWFRTYRYVQLTVTTQSEPLIINDLHGVFTAYPLALKAEFAADVNWLDDMWDMNWRTMRLCAFDAYFDTPYYEQLQYTGDTRIQSLLTLYMDGDDRLFRQALLQFANSMSAEGLTASRYPSSMDQFIPPFSLVWVMMVHDYWMQRGDEAWLQQFLPEIRNIFSWFSARLRADGLLGPIEWWPFMDWVPQWQRGIPPGGLAGGSTLITLQFAYALQQAAELEAGFGVAGQGQEYAALAKQLIAAVNQHSWDSAAGMYADQPGEQVFSQQTNIMAILTSAIDPPAQPALMRKILDKPNLAKATYYYQFYLFEALYKSGLGDEYIKQLAPWQEMLALGLTTTPENPDPTRSDSHAWAAHPNYGLLSIVLGVRSSAPGFSKVSIAPNLGELTRASGTMPHPLGMINVALQRHNESGLTGTITLPAGLTGAFHWQGQSVPLVSGENTLAFD</sequence>
<dbReference type="EMBL" id="MJIC01000009">
    <property type="protein sequence ID" value="OFI35444.1"/>
    <property type="molecule type" value="Genomic_DNA"/>
</dbReference>
<name>A0A1E8FHR6_9ALTE</name>
<dbReference type="Pfam" id="PF17389">
    <property type="entry name" value="Bac_rhamnosid6H"/>
    <property type="match status" value="1"/>
</dbReference>
<dbReference type="Gene3D" id="2.60.120.260">
    <property type="entry name" value="Galactose-binding domain-like"/>
    <property type="match status" value="1"/>
</dbReference>
<dbReference type="GO" id="GO:0005975">
    <property type="term" value="P:carbohydrate metabolic process"/>
    <property type="evidence" value="ECO:0007669"/>
    <property type="project" value="InterPro"/>
</dbReference>
<feature type="chain" id="PRO_5009214220" evidence="1">
    <location>
        <begin position="26"/>
        <end position="790"/>
    </location>
</feature>
<dbReference type="InterPro" id="IPR035398">
    <property type="entry name" value="Bac_rhamnosid_C"/>
</dbReference>
<dbReference type="RefSeq" id="WP_070175188.1">
    <property type="nucleotide sequence ID" value="NZ_BMJR01000006.1"/>
</dbReference>
<dbReference type="PANTHER" id="PTHR34987">
    <property type="entry name" value="C, PUTATIVE (AFU_ORTHOLOGUE AFUA_3G02880)-RELATED"/>
    <property type="match status" value="1"/>
</dbReference>
<dbReference type="InterPro" id="IPR035396">
    <property type="entry name" value="Bac_rhamnosid6H"/>
</dbReference>
<evidence type="ECO:0000259" key="3">
    <source>
        <dbReference type="Pfam" id="PF17390"/>
    </source>
</evidence>
<feature type="domain" description="Alpha-L-rhamnosidase six-hairpin glycosidase" evidence="2">
    <location>
        <begin position="382"/>
        <end position="700"/>
    </location>
</feature>
<reference evidence="4 5" key="1">
    <citation type="submission" date="2016-09" db="EMBL/GenBank/DDBJ databases">
        <title>Alteromonas lipolytica, a new species isolated from sea water.</title>
        <authorList>
            <person name="Wu Y.-H."/>
            <person name="Cheng H."/>
            <person name="Xu X.-W."/>
        </authorList>
    </citation>
    <scope>NUCLEOTIDE SEQUENCE [LARGE SCALE GENOMIC DNA]</scope>
    <source>
        <strain evidence="4 5">JW12</strain>
    </source>
</reference>
<feature type="domain" description="Alpha-L-rhamnosidase C-terminal" evidence="3">
    <location>
        <begin position="711"/>
        <end position="770"/>
    </location>
</feature>
<keyword evidence="1" id="KW-0732">Signal</keyword>
<comment type="caution">
    <text evidence="4">The sequence shown here is derived from an EMBL/GenBank/DDBJ whole genome shotgun (WGS) entry which is preliminary data.</text>
</comment>
<evidence type="ECO:0000256" key="1">
    <source>
        <dbReference type="SAM" id="SignalP"/>
    </source>
</evidence>
<dbReference type="Gene3D" id="1.50.10.10">
    <property type="match status" value="1"/>
</dbReference>
<accession>A0A1E8FHR6</accession>
<dbReference type="Proteomes" id="UP000176037">
    <property type="component" value="Unassembled WGS sequence"/>
</dbReference>
<keyword evidence="5" id="KW-1185">Reference proteome</keyword>
<proteinExistence type="predicted"/>
<dbReference type="InterPro" id="IPR008979">
    <property type="entry name" value="Galactose-bd-like_sf"/>
</dbReference>
<organism evidence="4 5">
    <name type="scientific">Alteromonas lipolytica</name>
    <dbReference type="NCBI Taxonomy" id="1856405"/>
    <lineage>
        <taxon>Bacteria</taxon>
        <taxon>Pseudomonadati</taxon>
        <taxon>Pseudomonadota</taxon>
        <taxon>Gammaproteobacteria</taxon>
        <taxon>Alteromonadales</taxon>
        <taxon>Alteromonadaceae</taxon>
        <taxon>Alteromonas/Salinimonas group</taxon>
        <taxon>Alteromonas</taxon>
    </lineage>
</organism>
<dbReference type="STRING" id="1856405.BFC17_11795"/>
<evidence type="ECO:0000313" key="4">
    <source>
        <dbReference type="EMBL" id="OFI35444.1"/>
    </source>
</evidence>
<dbReference type="SUPFAM" id="SSF48208">
    <property type="entry name" value="Six-hairpin glycosidases"/>
    <property type="match status" value="1"/>
</dbReference>
<evidence type="ECO:0000313" key="5">
    <source>
        <dbReference type="Proteomes" id="UP000176037"/>
    </source>
</evidence>
<dbReference type="AlphaFoldDB" id="A0A1E8FHR6"/>
<dbReference type="Pfam" id="PF17390">
    <property type="entry name" value="Bac_rhamnosid_C"/>
    <property type="match status" value="1"/>
</dbReference>
<feature type="signal peptide" evidence="1">
    <location>
        <begin position="1"/>
        <end position="25"/>
    </location>
</feature>
<dbReference type="InterPro" id="IPR008928">
    <property type="entry name" value="6-hairpin_glycosidase_sf"/>
</dbReference>
<dbReference type="Gene3D" id="2.60.420.10">
    <property type="entry name" value="Maltose phosphorylase, domain 3"/>
    <property type="match status" value="1"/>
</dbReference>
<dbReference type="InterPro" id="IPR012341">
    <property type="entry name" value="6hp_glycosidase-like_sf"/>
</dbReference>
<protein>
    <submittedName>
        <fullName evidence="4">Uncharacterized protein</fullName>
    </submittedName>
</protein>
<gene>
    <name evidence="4" type="ORF">BFC17_11795</name>
</gene>
<dbReference type="PANTHER" id="PTHR34987:SF2">
    <property type="entry name" value="B, PUTATIVE (AFU_ORTHOLOGUE AFUA_7G05040)-RELATED"/>
    <property type="match status" value="1"/>
</dbReference>
<dbReference type="SUPFAM" id="SSF49785">
    <property type="entry name" value="Galactose-binding domain-like"/>
    <property type="match status" value="1"/>
</dbReference>